<keyword evidence="2" id="KW-0012">Acyltransferase</keyword>
<keyword evidence="1 4" id="KW-0808">Transferase</keyword>
<name>A0A1Q4V463_9ACTN</name>
<evidence type="ECO:0000313" key="5">
    <source>
        <dbReference type="Proteomes" id="UP000186455"/>
    </source>
</evidence>
<accession>A0A1Q4V463</accession>
<dbReference type="Proteomes" id="UP000186455">
    <property type="component" value="Unassembled WGS sequence"/>
</dbReference>
<dbReference type="RefSeq" id="WP_073792119.1">
    <property type="nucleotide sequence ID" value="NZ_LFBV01000006.1"/>
</dbReference>
<keyword evidence="5" id="KW-1185">Reference proteome</keyword>
<dbReference type="PANTHER" id="PTHR43877:SF2">
    <property type="entry name" value="AMINOALKYLPHOSPHONATE N-ACETYLTRANSFERASE-RELATED"/>
    <property type="match status" value="1"/>
</dbReference>
<gene>
    <name evidence="4" type="ORF">AB852_23015</name>
</gene>
<proteinExistence type="predicted"/>
<dbReference type="PROSITE" id="PS51186">
    <property type="entry name" value="GNAT"/>
    <property type="match status" value="2"/>
</dbReference>
<dbReference type="Gene3D" id="3.40.630.30">
    <property type="match status" value="2"/>
</dbReference>
<evidence type="ECO:0000313" key="4">
    <source>
        <dbReference type="EMBL" id="OKH92539.1"/>
    </source>
</evidence>
<dbReference type="InterPro" id="IPR016181">
    <property type="entry name" value="Acyl_CoA_acyltransferase"/>
</dbReference>
<dbReference type="Pfam" id="PF00583">
    <property type="entry name" value="Acetyltransf_1"/>
    <property type="match status" value="2"/>
</dbReference>
<dbReference type="STRING" id="1048205.AB852_23015"/>
<dbReference type="CDD" id="cd04301">
    <property type="entry name" value="NAT_SF"/>
    <property type="match status" value="1"/>
</dbReference>
<dbReference type="AlphaFoldDB" id="A0A1Q4V463"/>
<feature type="domain" description="N-acetyltransferase" evidence="3">
    <location>
        <begin position="1"/>
        <end position="134"/>
    </location>
</feature>
<comment type="caution">
    <text evidence="4">The sequence shown here is derived from an EMBL/GenBank/DDBJ whole genome shotgun (WGS) entry which is preliminary data.</text>
</comment>
<evidence type="ECO:0000259" key="3">
    <source>
        <dbReference type="PROSITE" id="PS51186"/>
    </source>
</evidence>
<evidence type="ECO:0000256" key="1">
    <source>
        <dbReference type="ARBA" id="ARBA00022679"/>
    </source>
</evidence>
<dbReference type="PANTHER" id="PTHR43877">
    <property type="entry name" value="AMINOALKYLPHOSPHONATE N-ACETYLTRANSFERASE-RELATED-RELATED"/>
    <property type="match status" value="1"/>
</dbReference>
<dbReference type="InterPro" id="IPR050832">
    <property type="entry name" value="Bact_Acetyltransf"/>
</dbReference>
<dbReference type="SUPFAM" id="SSF55729">
    <property type="entry name" value="Acyl-CoA N-acyltransferases (Nat)"/>
    <property type="match status" value="2"/>
</dbReference>
<feature type="domain" description="N-acetyltransferase" evidence="3">
    <location>
        <begin position="126"/>
        <end position="274"/>
    </location>
</feature>
<evidence type="ECO:0000256" key="2">
    <source>
        <dbReference type="ARBA" id="ARBA00023315"/>
    </source>
</evidence>
<reference evidence="4 5" key="1">
    <citation type="submission" date="2015-06" db="EMBL/GenBank/DDBJ databases">
        <title>Cloning and characterization of the uncialamcin biosynthetic gene cluster.</title>
        <authorList>
            <person name="Yan X."/>
            <person name="Huang T."/>
            <person name="Ge H."/>
            <person name="Shen B."/>
        </authorList>
    </citation>
    <scope>NUCLEOTIDE SEQUENCE [LARGE SCALE GENOMIC DNA]</scope>
    <source>
        <strain evidence="4 5">DCA2648</strain>
    </source>
</reference>
<dbReference type="GO" id="GO:0016747">
    <property type="term" value="F:acyltransferase activity, transferring groups other than amino-acyl groups"/>
    <property type="evidence" value="ECO:0007669"/>
    <property type="project" value="InterPro"/>
</dbReference>
<sequence length="274" mass="29375">MTTTLRPTGPLQDRADGGRSRHFLICVNSRPVGEIELATHEVYGPKVARLRGLRVDEADRGRGRATVAALAAEEVARGWGCHRIEASVQATEAAALRLATALGWTERNRGMAKHLGTAAPAAPTGSVVRPMTAEEYGPWLAAGKEDYAQGWIGRGVPEAEARAKSERDHAGLLPDGLATPGTVVRVLHHEGTVVGTVWVAIRDEDAFVFDVKVDAAHRGHGHGRTLMRHAETEATAAGRTVLGLNVFVGNTPALRLYESLGHEPVSHHLYKQLA</sequence>
<dbReference type="EMBL" id="LFBV01000006">
    <property type="protein sequence ID" value="OKH92539.1"/>
    <property type="molecule type" value="Genomic_DNA"/>
</dbReference>
<dbReference type="InterPro" id="IPR000182">
    <property type="entry name" value="GNAT_dom"/>
</dbReference>
<organism evidence="4 5">
    <name type="scientific">Streptomyces uncialis</name>
    <dbReference type="NCBI Taxonomy" id="1048205"/>
    <lineage>
        <taxon>Bacteria</taxon>
        <taxon>Bacillati</taxon>
        <taxon>Actinomycetota</taxon>
        <taxon>Actinomycetes</taxon>
        <taxon>Kitasatosporales</taxon>
        <taxon>Streptomycetaceae</taxon>
        <taxon>Streptomyces</taxon>
    </lineage>
</organism>
<protein>
    <submittedName>
        <fullName evidence="4">Acetyltransferase</fullName>
    </submittedName>
</protein>